<evidence type="ECO:0000256" key="1">
    <source>
        <dbReference type="RuleBase" id="RU363044"/>
    </source>
</evidence>
<dbReference type="GO" id="GO:0043139">
    <property type="term" value="F:5'-3' DNA helicase activity"/>
    <property type="evidence" value="ECO:0007669"/>
    <property type="project" value="UniProtKB-EC"/>
</dbReference>
<evidence type="ECO:0000313" key="4">
    <source>
        <dbReference type="EMBL" id="CDZ97862.1"/>
    </source>
</evidence>
<dbReference type="GO" id="GO:0006281">
    <property type="term" value="P:DNA repair"/>
    <property type="evidence" value="ECO:0007669"/>
    <property type="project" value="UniProtKB-KW"/>
</dbReference>
<reference evidence="4" key="1">
    <citation type="submission" date="2014-08" db="EMBL/GenBank/DDBJ databases">
        <authorList>
            <person name="Sharma Rahul"/>
            <person name="Thines Marco"/>
        </authorList>
    </citation>
    <scope>NUCLEOTIDE SEQUENCE</scope>
</reference>
<dbReference type="EC" id="5.6.2.3" evidence="1"/>
<keyword evidence="1" id="KW-0233">DNA recombination</keyword>
<dbReference type="CDD" id="cd18809">
    <property type="entry name" value="SF1_C_RecD"/>
    <property type="match status" value="1"/>
</dbReference>
<dbReference type="InterPro" id="IPR010285">
    <property type="entry name" value="DNA_helicase_pif1-like_DEAD"/>
</dbReference>
<feature type="compositionally biased region" description="Low complexity" evidence="2">
    <location>
        <begin position="12"/>
        <end position="21"/>
    </location>
</feature>
<feature type="region of interest" description="Disordered" evidence="2">
    <location>
        <begin position="1"/>
        <end position="23"/>
    </location>
</feature>
<feature type="domain" description="AAA+ ATPase" evidence="3">
    <location>
        <begin position="140"/>
        <end position="292"/>
    </location>
</feature>
<dbReference type="PANTHER" id="PTHR47642:SF5">
    <property type="entry name" value="ATP-DEPENDENT DNA HELICASE"/>
    <property type="match status" value="1"/>
</dbReference>
<protein>
    <recommendedName>
        <fullName evidence="1">ATP-dependent DNA helicase</fullName>
        <ecNumber evidence="1">5.6.2.3</ecNumber>
    </recommendedName>
</protein>
<dbReference type="SMART" id="SM00382">
    <property type="entry name" value="AAA"/>
    <property type="match status" value="1"/>
</dbReference>
<keyword evidence="1" id="KW-0547">Nucleotide-binding</keyword>
<comment type="catalytic activity">
    <reaction evidence="1">
        <text>ATP + H2O = ADP + phosphate + H(+)</text>
        <dbReference type="Rhea" id="RHEA:13065"/>
        <dbReference type="ChEBI" id="CHEBI:15377"/>
        <dbReference type="ChEBI" id="CHEBI:15378"/>
        <dbReference type="ChEBI" id="CHEBI:30616"/>
        <dbReference type="ChEBI" id="CHEBI:43474"/>
        <dbReference type="ChEBI" id="CHEBI:456216"/>
        <dbReference type="EC" id="5.6.2.3"/>
    </reaction>
</comment>
<dbReference type="InterPro" id="IPR027417">
    <property type="entry name" value="P-loop_NTPase"/>
</dbReference>
<dbReference type="Gene3D" id="3.40.50.300">
    <property type="entry name" value="P-loop containing nucleotide triphosphate hydrolases"/>
    <property type="match status" value="2"/>
</dbReference>
<dbReference type="GO" id="GO:0016887">
    <property type="term" value="F:ATP hydrolysis activity"/>
    <property type="evidence" value="ECO:0007669"/>
    <property type="project" value="RHEA"/>
</dbReference>
<keyword evidence="1" id="KW-0234">DNA repair</keyword>
<evidence type="ECO:0000256" key="2">
    <source>
        <dbReference type="SAM" id="MobiDB-lite"/>
    </source>
</evidence>
<feature type="region of interest" description="Disordered" evidence="2">
    <location>
        <begin position="81"/>
        <end position="105"/>
    </location>
</feature>
<proteinExistence type="inferred from homology"/>
<dbReference type="InterPro" id="IPR003593">
    <property type="entry name" value="AAA+_ATPase"/>
</dbReference>
<comment type="cofactor">
    <cofactor evidence="1">
        <name>Mg(2+)</name>
        <dbReference type="ChEBI" id="CHEBI:18420"/>
    </cofactor>
</comment>
<accession>A0A0F7SLK3</accession>
<dbReference type="InterPro" id="IPR051055">
    <property type="entry name" value="PIF1_helicase"/>
</dbReference>
<comment type="similarity">
    <text evidence="1">Belongs to the helicase family.</text>
</comment>
<dbReference type="EMBL" id="LN483249">
    <property type="protein sequence ID" value="CDZ97862.1"/>
    <property type="molecule type" value="Genomic_DNA"/>
</dbReference>
<keyword evidence="1 4" id="KW-0347">Helicase</keyword>
<dbReference type="GO" id="GO:0006310">
    <property type="term" value="P:DNA recombination"/>
    <property type="evidence" value="ECO:0007669"/>
    <property type="project" value="UniProtKB-KW"/>
</dbReference>
<dbReference type="GO" id="GO:0005524">
    <property type="term" value="F:ATP binding"/>
    <property type="evidence" value="ECO:0007669"/>
    <property type="project" value="UniProtKB-KW"/>
</dbReference>
<name>A0A0F7SLK3_PHARH</name>
<evidence type="ECO:0000259" key="3">
    <source>
        <dbReference type="SMART" id="SM00382"/>
    </source>
</evidence>
<dbReference type="Pfam" id="PF05970">
    <property type="entry name" value="PIF1"/>
    <property type="match status" value="1"/>
</dbReference>
<keyword evidence="1" id="KW-0378">Hydrolase</keyword>
<dbReference type="AlphaFoldDB" id="A0A0F7SLK3"/>
<dbReference type="SUPFAM" id="SSF52540">
    <property type="entry name" value="P-loop containing nucleoside triphosphate hydrolases"/>
    <property type="match status" value="2"/>
</dbReference>
<keyword evidence="1" id="KW-0227">DNA damage</keyword>
<dbReference type="GO" id="GO:0000723">
    <property type="term" value="P:telomere maintenance"/>
    <property type="evidence" value="ECO:0007669"/>
    <property type="project" value="InterPro"/>
</dbReference>
<dbReference type="PANTHER" id="PTHR47642">
    <property type="entry name" value="ATP-DEPENDENT DNA HELICASE"/>
    <property type="match status" value="1"/>
</dbReference>
<dbReference type="CDD" id="cd18037">
    <property type="entry name" value="DEXSc_Pif1_like"/>
    <property type="match status" value="1"/>
</dbReference>
<keyword evidence="1" id="KW-0067">ATP-binding</keyword>
<sequence>MLQNSLFRAPYRSSRSVASTRRSSKRMLSLSTLNVQSSTCIRSGITLLPSSAPLSFAACSPSSSSCSSSSSFSSRQFSQSSRTYGTQPWKNPSQQASTSNAQKASPSLAEGIQGLHLIKNEIQHTLSDEQAALLNKIVRTGINVFFTGSAGTGKSYLLSEIVKQLEAKGKSVFVTSSTGISASNIGGVTVHSFAGINLGQEEVHVLANNINRPSQKTAKKRWMDADVLIIDEVSMIDGNLFDKLEEVARVVRGDSRVFGGLQVIITGDFYQLPPIEGRDSWGRKRTEVKYAFEAKSWDKVVDEAVKLTRVFRQTDSELISHLNKLREGRCDPDTTDFFQSLEHKQWEESNVMKLLPTRRQVEKENLRRLTELKDDLYRYQAVDLSADIGLGRFRLVDVLDAESHFKTQALNKLDLKVGAQIMVIQNMIPGRVVNGTLGTVHSFLTVAEVQEINSRDRSIHILGNNNNRGTDETLRQLLPAYKIDDSLSDLHRDRPNVLQMLEPMLEQDESMKFPVINVDGHLYFVQPRLFTLGRRNTAGSVEPIVARYQLPLIIGYALTIHKAQGQTIDRVQVNCAQMFALGQAYVAISRAKSLAGLQVINFHPTYVTVNKRVQEWMSKIRPMDVSDTDEVNSSVSPIES</sequence>
<organism evidence="4">
    <name type="scientific">Phaffia rhodozyma</name>
    <name type="common">Yeast</name>
    <name type="synonym">Xanthophyllomyces dendrorhous</name>
    <dbReference type="NCBI Taxonomy" id="264483"/>
    <lineage>
        <taxon>Eukaryota</taxon>
        <taxon>Fungi</taxon>
        <taxon>Dikarya</taxon>
        <taxon>Basidiomycota</taxon>
        <taxon>Agaricomycotina</taxon>
        <taxon>Tremellomycetes</taxon>
        <taxon>Cystofilobasidiales</taxon>
        <taxon>Mrakiaceae</taxon>
        <taxon>Phaffia</taxon>
    </lineage>
</organism>
<feature type="compositionally biased region" description="Polar residues" evidence="2">
    <location>
        <begin position="83"/>
        <end position="105"/>
    </location>
</feature>